<keyword evidence="1" id="KW-0812">Transmembrane</keyword>
<feature type="transmembrane region" description="Helical" evidence="1">
    <location>
        <begin position="131"/>
        <end position="154"/>
    </location>
</feature>
<proteinExistence type="predicted"/>
<evidence type="ECO:0000256" key="1">
    <source>
        <dbReference type="SAM" id="Phobius"/>
    </source>
</evidence>
<feature type="transmembrane region" description="Helical" evidence="1">
    <location>
        <begin position="22"/>
        <end position="48"/>
    </location>
</feature>
<evidence type="ECO:0000313" key="3">
    <source>
        <dbReference type="Proteomes" id="UP000799324"/>
    </source>
</evidence>
<dbReference type="Proteomes" id="UP000799324">
    <property type="component" value="Unassembled WGS sequence"/>
</dbReference>
<reference evidence="2" key="1">
    <citation type="journal article" date="2020" name="Stud. Mycol.">
        <title>101 Dothideomycetes genomes: a test case for predicting lifestyles and emergence of pathogens.</title>
        <authorList>
            <person name="Haridas S."/>
            <person name="Albert R."/>
            <person name="Binder M."/>
            <person name="Bloem J."/>
            <person name="Labutti K."/>
            <person name="Salamov A."/>
            <person name="Andreopoulos B."/>
            <person name="Baker S."/>
            <person name="Barry K."/>
            <person name="Bills G."/>
            <person name="Bluhm B."/>
            <person name="Cannon C."/>
            <person name="Castanera R."/>
            <person name="Culley D."/>
            <person name="Daum C."/>
            <person name="Ezra D."/>
            <person name="Gonzalez J."/>
            <person name="Henrissat B."/>
            <person name="Kuo A."/>
            <person name="Liang C."/>
            <person name="Lipzen A."/>
            <person name="Lutzoni F."/>
            <person name="Magnuson J."/>
            <person name="Mondo S."/>
            <person name="Nolan M."/>
            <person name="Ohm R."/>
            <person name="Pangilinan J."/>
            <person name="Park H.-J."/>
            <person name="Ramirez L."/>
            <person name="Alfaro M."/>
            <person name="Sun H."/>
            <person name="Tritt A."/>
            <person name="Yoshinaga Y."/>
            <person name="Zwiers L.-H."/>
            <person name="Turgeon B."/>
            <person name="Goodwin S."/>
            <person name="Spatafora J."/>
            <person name="Crous P."/>
            <person name="Grigoriev I."/>
        </authorList>
    </citation>
    <scope>NUCLEOTIDE SEQUENCE</scope>
    <source>
        <strain evidence="2">CBS 122681</strain>
    </source>
</reference>
<gene>
    <name evidence="2" type="ORF">K491DRAFT_611930</name>
</gene>
<feature type="transmembrane region" description="Helical" evidence="1">
    <location>
        <begin position="222"/>
        <end position="244"/>
    </location>
</feature>
<sequence>MADTCSYDCSREPSELVPNADISGVGVIIGYVVSAGIVVFLVVCHYIFAFDPTINPFQQPAATSGTPNLTAFRPNAVDVLAIEIFSIIRPRHNHLQCILVMSDLQILTGMSILISGYVQLRCGISCYHWQIIVYLAWFSSLTHFACLTFLRSYLFNHPERAWRLTAMGLIVMMLTVAFVPTGNYAWFEDVSFSDSQLPIYSQAICHLVFDHRVSAPVTRLSIGFFIALLMIRYFITVVFLHEYLSRHLLSSWRKQASSWSRAKLTFWWER</sequence>
<dbReference type="AlphaFoldDB" id="A0A6A6SMW9"/>
<dbReference type="PANTHER" id="PTHR37577:SF1">
    <property type="entry name" value="INTEGRAL MEMBRANE PROTEIN"/>
    <property type="match status" value="1"/>
</dbReference>
<dbReference type="PANTHER" id="PTHR37577">
    <property type="entry name" value="INTEGRAL MEMBRANE PROTEIN"/>
    <property type="match status" value="1"/>
</dbReference>
<keyword evidence="1" id="KW-0472">Membrane</keyword>
<accession>A0A6A6SMW9</accession>
<feature type="transmembrane region" description="Helical" evidence="1">
    <location>
        <begin position="166"/>
        <end position="187"/>
    </location>
</feature>
<evidence type="ECO:0000313" key="2">
    <source>
        <dbReference type="EMBL" id="KAF2648842.1"/>
    </source>
</evidence>
<keyword evidence="1" id="KW-1133">Transmembrane helix</keyword>
<organism evidence="2 3">
    <name type="scientific">Lophiostoma macrostomum CBS 122681</name>
    <dbReference type="NCBI Taxonomy" id="1314788"/>
    <lineage>
        <taxon>Eukaryota</taxon>
        <taxon>Fungi</taxon>
        <taxon>Dikarya</taxon>
        <taxon>Ascomycota</taxon>
        <taxon>Pezizomycotina</taxon>
        <taxon>Dothideomycetes</taxon>
        <taxon>Pleosporomycetidae</taxon>
        <taxon>Pleosporales</taxon>
        <taxon>Lophiostomataceae</taxon>
        <taxon>Lophiostoma</taxon>
    </lineage>
</organism>
<keyword evidence="3" id="KW-1185">Reference proteome</keyword>
<dbReference type="InterPro" id="IPR053018">
    <property type="entry name" value="Elsinochrome_Biosynth-Asso"/>
</dbReference>
<protein>
    <submittedName>
        <fullName evidence="2">Uncharacterized protein</fullName>
    </submittedName>
</protein>
<dbReference type="OrthoDB" id="5427664at2759"/>
<feature type="transmembrane region" description="Helical" evidence="1">
    <location>
        <begin position="97"/>
        <end position="119"/>
    </location>
</feature>
<dbReference type="EMBL" id="MU004518">
    <property type="protein sequence ID" value="KAF2648842.1"/>
    <property type="molecule type" value="Genomic_DNA"/>
</dbReference>
<name>A0A6A6SMW9_9PLEO</name>